<dbReference type="EMBL" id="WHWB01034305">
    <property type="protein sequence ID" value="KAJ7411623.1"/>
    <property type="molecule type" value="Genomic_DNA"/>
</dbReference>
<keyword evidence="3" id="KW-1185">Reference proteome</keyword>
<evidence type="ECO:0000259" key="1">
    <source>
        <dbReference type="Pfam" id="PF00078"/>
    </source>
</evidence>
<gene>
    <name evidence="2" type="ORF">WISP_102155</name>
</gene>
<name>A0ABQ9CZ96_9PASS</name>
<comment type="caution">
    <text evidence="2">The sequence shown here is derived from an EMBL/GenBank/DDBJ whole genome shotgun (WGS) entry which is preliminary data.</text>
</comment>
<protein>
    <submittedName>
        <fullName evidence="2">RNA-directed DNA polymerase from mobile element jockey-like protein</fullName>
    </submittedName>
</protein>
<dbReference type="Pfam" id="PF00078">
    <property type="entry name" value="RVT_1"/>
    <property type="match status" value="1"/>
</dbReference>
<feature type="domain" description="Reverse transcriptase" evidence="1">
    <location>
        <begin position="67"/>
        <end position="156"/>
    </location>
</feature>
<sequence length="164" mass="18895">MDTHDNASLNASNSMQSDEIHSRVLRELAKVLIKPLSIIYHYSCLTGEVSNAWRLVYEMLIYKKAWKEDLGNHRLVNLPLVPGKVVEHIFTEHMQDNQGIRPGQYGFMKDRYCLTNRVSFYDKVICLVDEGKAVAVVYLDFSKAFDTVPQNILLEKQAYSLLKK</sequence>
<dbReference type="PANTHER" id="PTHR33332">
    <property type="entry name" value="REVERSE TRANSCRIPTASE DOMAIN-CONTAINING PROTEIN"/>
    <property type="match status" value="1"/>
</dbReference>
<reference evidence="2" key="1">
    <citation type="submission" date="2019-10" db="EMBL/GenBank/DDBJ databases">
        <authorList>
            <person name="Soares A.E.R."/>
            <person name="Aleixo A."/>
            <person name="Schneider P."/>
            <person name="Miyaki C.Y."/>
            <person name="Schneider M.P."/>
            <person name="Mello C."/>
            <person name="Vasconcelos A.T.R."/>
        </authorList>
    </citation>
    <scope>NUCLEOTIDE SEQUENCE</scope>
    <source>
        <tissue evidence="2">Muscle</tissue>
    </source>
</reference>
<evidence type="ECO:0000313" key="3">
    <source>
        <dbReference type="Proteomes" id="UP001145742"/>
    </source>
</evidence>
<evidence type="ECO:0000313" key="2">
    <source>
        <dbReference type="EMBL" id="KAJ7411623.1"/>
    </source>
</evidence>
<proteinExistence type="predicted"/>
<dbReference type="InterPro" id="IPR000477">
    <property type="entry name" value="RT_dom"/>
</dbReference>
<organism evidence="2 3">
    <name type="scientific">Willisornis vidua</name>
    <name type="common">Xingu scale-backed antbird</name>
    <dbReference type="NCBI Taxonomy" id="1566151"/>
    <lineage>
        <taxon>Eukaryota</taxon>
        <taxon>Metazoa</taxon>
        <taxon>Chordata</taxon>
        <taxon>Craniata</taxon>
        <taxon>Vertebrata</taxon>
        <taxon>Euteleostomi</taxon>
        <taxon>Archelosauria</taxon>
        <taxon>Archosauria</taxon>
        <taxon>Dinosauria</taxon>
        <taxon>Saurischia</taxon>
        <taxon>Theropoda</taxon>
        <taxon>Coelurosauria</taxon>
        <taxon>Aves</taxon>
        <taxon>Neognathae</taxon>
        <taxon>Neoaves</taxon>
        <taxon>Telluraves</taxon>
        <taxon>Australaves</taxon>
        <taxon>Passeriformes</taxon>
        <taxon>Thamnophilidae</taxon>
        <taxon>Willisornis</taxon>
    </lineage>
</organism>
<accession>A0ABQ9CZ96</accession>
<dbReference type="Proteomes" id="UP001145742">
    <property type="component" value="Unassembled WGS sequence"/>
</dbReference>